<dbReference type="Proteomes" id="UP000284902">
    <property type="component" value="Unassembled WGS sequence"/>
</dbReference>
<dbReference type="Gene3D" id="1.10.287.1060">
    <property type="entry name" value="ESAT-6-like"/>
    <property type="match status" value="1"/>
</dbReference>
<reference evidence="1 2" key="1">
    <citation type="submission" date="2018-08" db="EMBL/GenBank/DDBJ databases">
        <title>A genome reference for cultivated species of the human gut microbiota.</title>
        <authorList>
            <person name="Zou Y."/>
            <person name="Xue W."/>
            <person name="Luo G."/>
        </authorList>
    </citation>
    <scope>NUCLEOTIDE SEQUENCE [LARGE SCALE GENOMIC DNA]</scope>
    <source>
        <strain evidence="1 2">AM25-1LB</strain>
    </source>
</reference>
<dbReference type="Pfam" id="PF06013">
    <property type="entry name" value="WXG100"/>
    <property type="match status" value="1"/>
</dbReference>
<gene>
    <name evidence="1" type="ORF">DW672_11240</name>
</gene>
<evidence type="ECO:0000313" key="2">
    <source>
        <dbReference type="Proteomes" id="UP000284902"/>
    </source>
</evidence>
<dbReference type="SUPFAM" id="SSF140453">
    <property type="entry name" value="EsxAB dimer-like"/>
    <property type="match status" value="1"/>
</dbReference>
<proteinExistence type="predicted"/>
<dbReference type="EMBL" id="QRHG01000036">
    <property type="protein sequence ID" value="RHF58140.1"/>
    <property type="molecule type" value="Genomic_DNA"/>
</dbReference>
<dbReference type="InterPro" id="IPR036689">
    <property type="entry name" value="ESAT-6-like_sf"/>
</dbReference>
<sequence>MVSEDVKFLRTLFSITFHKEEKNMLRVDYEALAAGSKTLQDQGAIFEECIDRMRQVIEGLPDVWEADTSKRYVEQFQEAEPGLKNVRQMIEDMAVQMQKISDNFAQADSDMAGQM</sequence>
<comment type="caution">
    <text evidence="1">The sequence shown here is derived from an EMBL/GenBank/DDBJ whole genome shotgun (WGS) entry which is preliminary data.</text>
</comment>
<protein>
    <submittedName>
        <fullName evidence="1">WXG100 family type VII secretion target</fullName>
    </submittedName>
</protein>
<dbReference type="InterPro" id="IPR010310">
    <property type="entry name" value="T7SS_ESAT-6-like"/>
</dbReference>
<dbReference type="NCBIfam" id="TIGR03930">
    <property type="entry name" value="WXG100_ESAT6"/>
    <property type="match status" value="1"/>
</dbReference>
<organism evidence="1 2">
    <name type="scientific">[Ruminococcus] lactaris</name>
    <dbReference type="NCBI Taxonomy" id="46228"/>
    <lineage>
        <taxon>Bacteria</taxon>
        <taxon>Bacillati</taxon>
        <taxon>Bacillota</taxon>
        <taxon>Clostridia</taxon>
        <taxon>Lachnospirales</taxon>
        <taxon>Lachnospiraceae</taxon>
        <taxon>Mediterraneibacter</taxon>
    </lineage>
</organism>
<dbReference type="AlphaFoldDB" id="A0A414P1Z6"/>
<accession>A0A414P1Z6</accession>
<evidence type="ECO:0000313" key="1">
    <source>
        <dbReference type="EMBL" id="RHF58140.1"/>
    </source>
</evidence>
<name>A0A414P1Z6_9FIRM</name>